<evidence type="ECO:0000256" key="8">
    <source>
        <dbReference type="ARBA" id="ARBA00023136"/>
    </source>
</evidence>
<comment type="similarity">
    <text evidence="10 11">Belongs to the TonB-dependent receptor family.</text>
</comment>
<organism evidence="14 15">
    <name type="scientific">Sphingorhabdus contaminans</name>
    <dbReference type="NCBI Taxonomy" id="1343899"/>
    <lineage>
        <taxon>Bacteria</taxon>
        <taxon>Pseudomonadati</taxon>
        <taxon>Pseudomonadota</taxon>
        <taxon>Alphaproteobacteria</taxon>
        <taxon>Sphingomonadales</taxon>
        <taxon>Sphingomonadaceae</taxon>
        <taxon>Sphingorhabdus</taxon>
    </lineage>
</organism>
<evidence type="ECO:0000256" key="9">
    <source>
        <dbReference type="ARBA" id="ARBA00023237"/>
    </source>
</evidence>
<dbReference type="Pfam" id="PF00593">
    <property type="entry name" value="TonB_dep_Rec_b-barrel"/>
    <property type="match status" value="1"/>
</dbReference>
<accession>A0A553WA69</accession>
<dbReference type="AlphaFoldDB" id="A0A553WA69"/>
<dbReference type="Gene3D" id="3.55.50.30">
    <property type="match status" value="1"/>
</dbReference>
<dbReference type="InterPro" id="IPR036942">
    <property type="entry name" value="Beta-barrel_TonB_sf"/>
</dbReference>
<keyword evidence="7 11" id="KW-0798">TonB box</keyword>
<keyword evidence="2 10" id="KW-0813">Transport</keyword>
<dbReference type="PANTHER" id="PTHR47234">
    <property type="match status" value="1"/>
</dbReference>
<keyword evidence="6" id="KW-0408">Iron</keyword>
<dbReference type="SMART" id="SM00965">
    <property type="entry name" value="STN"/>
    <property type="match status" value="1"/>
</dbReference>
<evidence type="ECO:0000256" key="6">
    <source>
        <dbReference type="ARBA" id="ARBA00023004"/>
    </source>
</evidence>
<evidence type="ECO:0000256" key="4">
    <source>
        <dbReference type="ARBA" id="ARBA00022496"/>
    </source>
</evidence>
<dbReference type="OrthoDB" id="176668at2"/>
<evidence type="ECO:0000313" key="15">
    <source>
        <dbReference type="Proteomes" id="UP000320160"/>
    </source>
</evidence>
<keyword evidence="4" id="KW-0410">Iron transport</keyword>
<dbReference type="InterPro" id="IPR012910">
    <property type="entry name" value="Plug_dom"/>
</dbReference>
<name>A0A553WA69_9SPHN</name>
<dbReference type="SUPFAM" id="SSF56935">
    <property type="entry name" value="Porins"/>
    <property type="match status" value="1"/>
</dbReference>
<dbReference type="InterPro" id="IPR011662">
    <property type="entry name" value="Secretin/TonB_short_N"/>
</dbReference>
<comment type="caution">
    <text evidence="14">The sequence shown here is derived from an EMBL/GenBank/DDBJ whole genome shotgun (WGS) entry which is preliminary data.</text>
</comment>
<comment type="subcellular location">
    <subcellularLocation>
        <location evidence="1 10">Cell outer membrane</location>
        <topology evidence="1 10">Multi-pass membrane protein</topology>
    </subcellularLocation>
</comment>
<dbReference type="Gene3D" id="2.170.130.10">
    <property type="entry name" value="TonB-dependent receptor, plug domain"/>
    <property type="match status" value="1"/>
</dbReference>
<dbReference type="PROSITE" id="PS52016">
    <property type="entry name" value="TONB_DEPENDENT_REC_3"/>
    <property type="match status" value="1"/>
</dbReference>
<keyword evidence="5 10" id="KW-0812">Transmembrane</keyword>
<evidence type="ECO:0000259" key="13">
    <source>
        <dbReference type="SMART" id="SM00965"/>
    </source>
</evidence>
<dbReference type="GO" id="GO:0006826">
    <property type="term" value="P:iron ion transport"/>
    <property type="evidence" value="ECO:0007669"/>
    <property type="project" value="UniProtKB-KW"/>
</dbReference>
<keyword evidence="4" id="KW-0406">Ion transport</keyword>
<evidence type="ECO:0000256" key="11">
    <source>
        <dbReference type="RuleBase" id="RU003357"/>
    </source>
</evidence>
<keyword evidence="15" id="KW-1185">Reference proteome</keyword>
<dbReference type="EMBL" id="VKKU01000002">
    <property type="protein sequence ID" value="TSB01588.1"/>
    <property type="molecule type" value="Genomic_DNA"/>
</dbReference>
<evidence type="ECO:0000256" key="2">
    <source>
        <dbReference type="ARBA" id="ARBA00022448"/>
    </source>
</evidence>
<dbReference type="Pfam" id="PF07715">
    <property type="entry name" value="Plug"/>
    <property type="match status" value="1"/>
</dbReference>
<dbReference type="GO" id="GO:0009279">
    <property type="term" value="C:cell outer membrane"/>
    <property type="evidence" value="ECO:0007669"/>
    <property type="project" value="UniProtKB-SubCell"/>
</dbReference>
<evidence type="ECO:0000256" key="12">
    <source>
        <dbReference type="SAM" id="SignalP"/>
    </source>
</evidence>
<dbReference type="PANTHER" id="PTHR47234:SF2">
    <property type="entry name" value="TONB-DEPENDENT RECEPTOR"/>
    <property type="match status" value="1"/>
</dbReference>
<dbReference type="InterPro" id="IPR039426">
    <property type="entry name" value="TonB-dep_rcpt-like"/>
</dbReference>
<feature type="chain" id="PRO_5022093741" evidence="12">
    <location>
        <begin position="28"/>
        <end position="1074"/>
    </location>
</feature>
<keyword evidence="3 10" id="KW-1134">Transmembrane beta strand</keyword>
<feature type="domain" description="Secretin/TonB short N-terminal" evidence="13">
    <location>
        <begin position="52"/>
        <end position="103"/>
    </location>
</feature>
<proteinExistence type="inferred from homology"/>
<dbReference type="InterPro" id="IPR037066">
    <property type="entry name" value="Plug_dom_sf"/>
</dbReference>
<keyword evidence="9 10" id="KW-0998">Cell outer membrane</keyword>
<keyword evidence="8 10" id="KW-0472">Membrane</keyword>
<feature type="signal peptide" evidence="12">
    <location>
        <begin position="1"/>
        <end position="27"/>
    </location>
</feature>
<evidence type="ECO:0000256" key="10">
    <source>
        <dbReference type="PROSITE-ProRule" id="PRU01360"/>
    </source>
</evidence>
<evidence type="ECO:0000256" key="7">
    <source>
        <dbReference type="ARBA" id="ARBA00023077"/>
    </source>
</evidence>
<evidence type="ECO:0000256" key="1">
    <source>
        <dbReference type="ARBA" id="ARBA00004571"/>
    </source>
</evidence>
<reference evidence="14 15" key="1">
    <citation type="submission" date="2019-07" db="EMBL/GenBank/DDBJ databases">
        <authorList>
            <person name="Park M."/>
        </authorList>
    </citation>
    <scope>NUCLEOTIDE SEQUENCE [LARGE SCALE GENOMIC DNA]</scope>
    <source>
        <strain evidence="14 15">KCTC32445</strain>
    </source>
</reference>
<evidence type="ECO:0000256" key="5">
    <source>
        <dbReference type="ARBA" id="ARBA00022692"/>
    </source>
</evidence>
<keyword evidence="12" id="KW-0732">Signal</keyword>
<dbReference type="Gene3D" id="2.40.170.20">
    <property type="entry name" value="TonB-dependent receptor, beta-barrel domain"/>
    <property type="match status" value="1"/>
</dbReference>
<keyword evidence="14" id="KW-0675">Receptor</keyword>
<evidence type="ECO:0000313" key="14">
    <source>
        <dbReference type="EMBL" id="TSB01588.1"/>
    </source>
</evidence>
<protein>
    <submittedName>
        <fullName evidence="14">TonB-dependent receptor</fullName>
    </submittedName>
</protein>
<evidence type="ECO:0000256" key="3">
    <source>
        <dbReference type="ARBA" id="ARBA00022452"/>
    </source>
</evidence>
<gene>
    <name evidence="14" type="ORF">FOM92_10400</name>
</gene>
<dbReference type="Pfam" id="PF07660">
    <property type="entry name" value="STN"/>
    <property type="match status" value="1"/>
</dbReference>
<sequence length="1074" mass="115694">MRTMNLRTALASTVAISAIAVPSVAVAQERNFDVPAQTAVTSIPELARQADVQILVSESVVKGKRTKAVRGKMTVRQALGKLLSGTGIRVTSGDGRTFTLAGQIGPSAEGNDPEPVAVTAEADEAQSSGISEILVVGSKSQNVDIRRTEDDAQPYVVFSSEEIENSQATNLDEFLRRRLPMNTAATSASQNSESDIGLDRNNISSVNLRGLGTAQTLILVDGRRVPRQQTARIESVFTQGDLNGIPLSSIERIEVLPSTAGGIYGGGAVGGVINVIRKRNYEALDVRVSGEGAFRGGGESVRIEANGGFGFNDNRTRISASGSYAKAEPLHVDENELWRRGRNLWIKNLGYGGETILGVPLGATPNIIALPIGSDAACRAAGGSFNQCAILPNLVLDIDLGGASLNAPFTHVSEGYGGFSRGNAATAASLVSNAGSFNLDIPNNIAGRQGTLAGGFEVWSANLNIRHELKSGLDLFADVGLQSNNSRSSFGTGVANITLPAAAATNPFQQAVIVAIPVFGLAGDSKTTITSRQASAGVIAKLGSSWSAIGEYHWSDTKRDTRFPKYPILTAQSGLIAALRDGRLNPIADVENFPLNYDSYLPDVAIAQFGPSRTTQELFSLKSSGKTISLPGGRGTATLLLERREEAAKKFKDSTPNDFTGTITTEIVPERSQRVLSAYGELMFPILGEDNDIPLMREVELQVSARHDDYKTRYAVPNRYNNSTPPSEVEYRSTQIASTDYTAAVKWSPAKGLHFRASYSTGFLPASINQLVQYQNTASAGSYSFFQDPRRQNAPLSQALIIRTGGNPSLDPEESKSISLGAIVAPPWIAGFRISLDFLRIKKTREIGNIDIVSLLNNEDLFDGRITRAPITDADRALGYEGGLIEVIDASLINIARSSVKAIDIQVDYSAKTKFGLLRMYGMFTKHIDSKRQDAPTLPSTDSVGYRGGPLNWRGNFGFDFSHDNWAIYWNSQVSSSYDVRSPLYTPSLATITVQRQGSERIPSQIYHDIGFRYQLRTNKNSLWNGVTIYGGVQNIFDTKPPALATLSFIGGSSPYGDSRLRRFSFGISKHFGR</sequence>
<dbReference type="InterPro" id="IPR000531">
    <property type="entry name" value="Beta-barrel_TonB"/>
</dbReference>
<dbReference type="Proteomes" id="UP000320160">
    <property type="component" value="Unassembled WGS sequence"/>
</dbReference>